<proteinExistence type="predicted"/>
<dbReference type="PROSITE" id="PS51128">
    <property type="entry name" value="ZF_DKSA_2"/>
    <property type="match status" value="1"/>
</dbReference>
<accession>A0A0G0LDC6</accession>
<evidence type="ECO:0000256" key="4">
    <source>
        <dbReference type="PROSITE-ProRule" id="PRU00510"/>
    </source>
</evidence>
<dbReference type="SUPFAM" id="SSF57716">
    <property type="entry name" value="Glucocorticoid receptor-like (DNA-binding domain)"/>
    <property type="match status" value="1"/>
</dbReference>
<evidence type="ECO:0000313" key="7">
    <source>
        <dbReference type="Proteomes" id="UP000034081"/>
    </source>
</evidence>
<dbReference type="GO" id="GO:0008270">
    <property type="term" value="F:zinc ion binding"/>
    <property type="evidence" value="ECO:0007669"/>
    <property type="project" value="UniProtKB-KW"/>
</dbReference>
<feature type="domain" description="Zinc finger DksA/TraR C4-type" evidence="5">
    <location>
        <begin position="100"/>
        <end position="134"/>
    </location>
</feature>
<evidence type="ECO:0000259" key="5">
    <source>
        <dbReference type="Pfam" id="PF01258"/>
    </source>
</evidence>
<dbReference type="InterPro" id="IPR000962">
    <property type="entry name" value="Znf_DskA_TraR"/>
</dbReference>
<keyword evidence="1" id="KW-0479">Metal-binding</keyword>
<evidence type="ECO:0000256" key="3">
    <source>
        <dbReference type="ARBA" id="ARBA00022833"/>
    </source>
</evidence>
<dbReference type="Gene3D" id="1.20.120.910">
    <property type="entry name" value="DksA, coiled-coil domain"/>
    <property type="match status" value="1"/>
</dbReference>
<name>A0A0G0LDC6_9BACT</name>
<sequence>MSKKRNNKSMAFAKGVINFPSKLLKPVTVFLQEQLHKLELRKKEIEDDDPFKDSTRLMDNASPDADAAEQFGHARASAIKEQLDRRIIQTRKALTRIKIGKYGICEDCGKMIDTDRLMAYPEATLCAKDQAKREK</sequence>
<evidence type="ECO:0000256" key="1">
    <source>
        <dbReference type="ARBA" id="ARBA00022723"/>
    </source>
</evidence>
<dbReference type="Pfam" id="PF01258">
    <property type="entry name" value="zf-dskA_traR"/>
    <property type="match status" value="1"/>
</dbReference>
<gene>
    <name evidence="6" type="ORF">UT08_C0003G0088</name>
</gene>
<evidence type="ECO:0000256" key="2">
    <source>
        <dbReference type="ARBA" id="ARBA00022771"/>
    </source>
</evidence>
<reference evidence="6 7" key="1">
    <citation type="journal article" date="2015" name="Nature">
        <title>rRNA introns, odd ribosomes, and small enigmatic genomes across a large radiation of phyla.</title>
        <authorList>
            <person name="Brown C.T."/>
            <person name="Hug L.A."/>
            <person name="Thomas B.C."/>
            <person name="Sharon I."/>
            <person name="Castelle C.J."/>
            <person name="Singh A."/>
            <person name="Wilkins M.J."/>
            <person name="Williams K.H."/>
            <person name="Banfield J.F."/>
        </authorList>
    </citation>
    <scope>NUCLEOTIDE SEQUENCE [LARGE SCALE GENOMIC DNA]</scope>
</reference>
<dbReference type="Proteomes" id="UP000034081">
    <property type="component" value="Unassembled WGS sequence"/>
</dbReference>
<keyword evidence="2" id="KW-0863">Zinc-finger</keyword>
<evidence type="ECO:0000313" key="6">
    <source>
        <dbReference type="EMBL" id="KKQ85925.1"/>
    </source>
</evidence>
<organism evidence="6 7">
    <name type="scientific">Candidatus Woesebacteria bacterium GW2011_GWB1_38_8</name>
    <dbReference type="NCBI Taxonomy" id="1618570"/>
    <lineage>
        <taxon>Bacteria</taxon>
        <taxon>Candidatus Woeseibacteriota</taxon>
    </lineage>
</organism>
<dbReference type="PANTHER" id="PTHR33823">
    <property type="entry name" value="RNA POLYMERASE-BINDING TRANSCRIPTION FACTOR DKSA-RELATED"/>
    <property type="match status" value="1"/>
</dbReference>
<dbReference type="AlphaFoldDB" id="A0A0G0LDC6"/>
<feature type="zinc finger region" description="dksA C4-type" evidence="4">
    <location>
        <begin position="105"/>
        <end position="129"/>
    </location>
</feature>
<protein>
    <submittedName>
        <fullName evidence="6">Transcriptional regulator, TraR/DksA family</fullName>
    </submittedName>
</protein>
<comment type="caution">
    <text evidence="6">The sequence shown here is derived from an EMBL/GenBank/DDBJ whole genome shotgun (WGS) entry which is preliminary data.</text>
</comment>
<dbReference type="STRING" id="1618570.UT08_C0003G0088"/>
<keyword evidence="3" id="KW-0862">Zinc</keyword>
<dbReference type="EMBL" id="LBVL01000003">
    <property type="protein sequence ID" value="KKQ85925.1"/>
    <property type="molecule type" value="Genomic_DNA"/>
</dbReference>